<evidence type="ECO:0000313" key="2">
    <source>
        <dbReference type="Proteomes" id="UP000048984"/>
    </source>
</evidence>
<name>A0A0P6WF81_9HYPH</name>
<dbReference type="RefSeq" id="WP_054361249.1">
    <property type="nucleotide sequence ID" value="NZ_LJYW01000001.1"/>
</dbReference>
<protein>
    <recommendedName>
        <fullName evidence="3">Capsular biosynthesis protein</fullName>
    </recommendedName>
</protein>
<organism evidence="1 2">
    <name type="scientific">Prosthecodimorpha hirschii</name>
    <dbReference type="NCBI Taxonomy" id="665126"/>
    <lineage>
        <taxon>Bacteria</taxon>
        <taxon>Pseudomonadati</taxon>
        <taxon>Pseudomonadota</taxon>
        <taxon>Alphaproteobacteria</taxon>
        <taxon>Hyphomicrobiales</taxon>
        <taxon>Ancalomicrobiaceae</taxon>
        <taxon>Prosthecodimorpha</taxon>
    </lineage>
</organism>
<dbReference type="GO" id="GO:0000271">
    <property type="term" value="P:polysaccharide biosynthetic process"/>
    <property type="evidence" value="ECO:0007669"/>
    <property type="project" value="InterPro"/>
</dbReference>
<sequence>MTTPRDPPPGPDLDRAGLFLPEPWAQAPWIAALVGARAVVRCPTDADAGRLDAVVTVEQGPHLDRARDYARRWRLPVRVLREFVDPVAPPRLGIAPLALLVGELAADGTVSFPASPSDHAARPGARYVNPFTLQPVAPDEGIALMAAIRARYAARRETVVGFGFSAQKARTATTFLAGWSNEVVFETRRWAVAVAARKGARLVAWGARGGRALEAEAAAAGVPVSRIEDGFVRSVGLGTQQTIPASLALDDLGLYYDAHRPSRLERLCLETDFTPALVDRARALRERLVATRVTKYNLPAPKLDLAGPARGRPVVLVIGQVPDDAAIRFGTAAVGGNLALLAAVRKGRPDAFVVYKEHPDLVTRSRAGWLPERAIRAHADLALREGDAIAAIEAADEVHVLTSLAGFEALIRAKPVVTWGIPFYAGWGLTDDRAPVARRGRKLSLDELVAAVLILYPAYVDPVSRLPCEVEDVIARIEDVRAGRIAVPSAVRNRRLVRASVVAEAYWRHWIGHFGRPR</sequence>
<dbReference type="AlphaFoldDB" id="A0A0P6WF81"/>
<dbReference type="EMBL" id="LJYW01000001">
    <property type="protein sequence ID" value="KPL55082.1"/>
    <property type="molecule type" value="Genomic_DNA"/>
</dbReference>
<keyword evidence="2" id="KW-1185">Reference proteome</keyword>
<evidence type="ECO:0008006" key="3">
    <source>
        <dbReference type="Google" id="ProtNLM"/>
    </source>
</evidence>
<dbReference type="STRING" id="665126.ABB55_25010"/>
<reference evidence="1 2" key="2">
    <citation type="submission" date="2015-10" db="EMBL/GenBank/DDBJ databases">
        <title>Draft Genome Sequence of Prosthecomicrobium hirschii ATCC 27832.</title>
        <authorList>
            <person name="Daniel J."/>
            <person name="Givan S.A."/>
            <person name="Brun Y.V."/>
            <person name="Brown P.J."/>
        </authorList>
    </citation>
    <scope>NUCLEOTIDE SEQUENCE [LARGE SCALE GENOMIC DNA]</scope>
    <source>
        <strain evidence="1 2">16</strain>
    </source>
</reference>
<accession>A0A0P6WF81</accession>
<dbReference type="Pfam" id="PF05159">
    <property type="entry name" value="Capsule_synth"/>
    <property type="match status" value="1"/>
</dbReference>
<evidence type="ECO:0000313" key="1">
    <source>
        <dbReference type="EMBL" id="KPL55082.1"/>
    </source>
</evidence>
<comment type="caution">
    <text evidence="1">The sequence shown here is derived from an EMBL/GenBank/DDBJ whole genome shotgun (WGS) entry which is preliminary data.</text>
</comment>
<gene>
    <name evidence="1" type="ORF">ABB55_25010</name>
</gene>
<dbReference type="Proteomes" id="UP000048984">
    <property type="component" value="Unassembled WGS sequence"/>
</dbReference>
<dbReference type="InterPro" id="IPR007833">
    <property type="entry name" value="Capsule_polysaccharide_synth"/>
</dbReference>
<proteinExistence type="predicted"/>
<dbReference type="GO" id="GO:0015774">
    <property type="term" value="P:polysaccharide transport"/>
    <property type="evidence" value="ECO:0007669"/>
    <property type="project" value="InterPro"/>
</dbReference>
<dbReference type="CDD" id="cd16439">
    <property type="entry name" value="beta_Kdo_transferase_KpsC_2"/>
    <property type="match status" value="1"/>
</dbReference>
<reference evidence="1 2" key="1">
    <citation type="submission" date="2015-09" db="EMBL/GenBank/DDBJ databases">
        <authorList>
            <person name="Jackson K.R."/>
            <person name="Lunt B.L."/>
            <person name="Fisher J.N.B."/>
            <person name="Gardner A.V."/>
            <person name="Bailey M.E."/>
            <person name="Deus L.M."/>
            <person name="Earl A.S."/>
            <person name="Gibby P.D."/>
            <person name="Hartmann K.A."/>
            <person name="Liu J.E."/>
            <person name="Manci A.M."/>
            <person name="Nielsen D.A."/>
            <person name="Solomon M.B."/>
            <person name="Breakwell D.P."/>
            <person name="Burnett S.H."/>
            <person name="Grose J.H."/>
        </authorList>
    </citation>
    <scope>NUCLEOTIDE SEQUENCE [LARGE SCALE GENOMIC DNA]</scope>
    <source>
        <strain evidence="1 2">16</strain>
    </source>
</reference>